<dbReference type="SMART" id="SM00065">
    <property type="entry name" value="GAF"/>
    <property type="match status" value="2"/>
</dbReference>
<evidence type="ECO:0000256" key="7">
    <source>
        <dbReference type="RuleBase" id="RU363067"/>
    </source>
</evidence>
<evidence type="ECO:0000256" key="1">
    <source>
        <dbReference type="ARBA" id="ARBA00022535"/>
    </source>
</evidence>
<keyword evidence="10" id="KW-1185">Reference proteome</keyword>
<dbReference type="PRINTS" id="PR00387">
    <property type="entry name" value="PDIESTERASE1"/>
</dbReference>
<feature type="domain" description="PDEase" evidence="8">
    <location>
        <begin position="443"/>
        <end position="801"/>
    </location>
</feature>
<dbReference type="GeneTree" id="ENSGT00940000157825"/>
<organism evidence="9 10">
    <name type="scientific">Dicentrarchus labrax</name>
    <name type="common">European seabass</name>
    <name type="synonym">Morone labrax</name>
    <dbReference type="NCBI Taxonomy" id="13489"/>
    <lineage>
        <taxon>Eukaryota</taxon>
        <taxon>Metazoa</taxon>
        <taxon>Chordata</taxon>
        <taxon>Craniata</taxon>
        <taxon>Vertebrata</taxon>
        <taxon>Euteleostomi</taxon>
        <taxon>Actinopterygii</taxon>
        <taxon>Neopterygii</taxon>
        <taxon>Teleostei</taxon>
        <taxon>Neoteleostei</taxon>
        <taxon>Acanthomorphata</taxon>
        <taxon>Eupercaria</taxon>
        <taxon>Moronidae</taxon>
        <taxon>Dicentrarchus</taxon>
    </lineage>
</organism>
<feature type="binding site" evidence="6">
    <location>
        <position position="705"/>
    </location>
    <ligand>
        <name>Zn(2+)</name>
        <dbReference type="ChEBI" id="CHEBI:29105"/>
        <label>1</label>
    </ligand>
</feature>
<evidence type="ECO:0000256" key="2">
    <source>
        <dbReference type="ARBA" id="ARBA00022723"/>
    </source>
</evidence>
<dbReference type="SUPFAM" id="SSF55781">
    <property type="entry name" value="GAF domain-like"/>
    <property type="match status" value="2"/>
</dbReference>
<dbReference type="InterPro" id="IPR023088">
    <property type="entry name" value="PDEase"/>
</dbReference>
<dbReference type="SUPFAM" id="SSF109604">
    <property type="entry name" value="HD-domain/PDEase-like"/>
    <property type="match status" value="1"/>
</dbReference>
<proteinExistence type="inferred from homology"/>
<dbReference type="PROSITE" id="PS51845">
    <property type="entry name" value="PDEASE_I_2"/>
    <property type="match status" value="1"/>
</dbReference>
<dbReference type="PROSITE" id="PS00126">
    <property type="entry name" value="PDEASE_I_1"/>
    <property type="match status" value="1"/>
</dbReference>
<dbReference type="InterPro" id="IPR003607">
    <property type="entry name" value="HD/PDEase_dom"/>
</dbReference>
<dbReference type="InterPro" id="IPR002073">
    <property type="entry name" value="PDEase_catalytic_dom"/>
</dbReference>
<dbReference type="FunFam" id="1.10.1300.10:FF:000005">
    <property type="entry name" value="Phosphodiesterase"/>
    <property type="match status" value="1"/>
</dbReference>
<dbReference type="InterPro" id="IPR029016">
    <property type="entry name" value="GAF-like_dom_sf"/>
</dbReference>
<evidence type="ECO:0000313" key="10">
    <source>
        <dbReference type="Proteomes" id="UP000694389"/>
    </source>
</evidence>
<evidence type="ECO:0000256" key="6">
    <source>
        <dbReference type="PIRSR" id="PIRSR623088-3"/>
    </source>
</evidence>
<dbReference type="InterPro" id="IPR023174">
    <property type="entry name" value="PDEase_CS"/>
</dbReference>
<evidence type="ECO:0000259" key="8">
    <source>
        <dbReference type="PROSITE" id="PS51845"/>
    </source>
</evidence>
<dbReference type="Pfam" id="PF01590">
    <property type="entry name" value="GAF"/>
    <property type="match status" value="2"/>
</dbReference>
<dbReference type="Gene3D" id="1.10.1300.10">
    <property type="entry name" value="3'5'-cyclic nucleotide phosphodiesterase, catalytic domain"/>
    <property type="match status" value="1"/>
</dbReference>
<feature type="binding site" evidence="5">
    <location>
        <position position="705"/>
    </location>
    <ligand>
        <name>AMP</name>
        <dbReference type="ChEBI" id="CHEBI:456215"/>
    </ligand>
</feature>
<dbReference type="GO" id="GO:0007165">
    <property type="term" value="P:signal transduction"/>
    <property type="evidence" value="ECO:0007669"/>
    <property type="project" value="InterPro"/>
</dbReference>
<feature type="binding site" evidence="6">
    <location>
        <position position="585"/>
    </location>
    <ligand>
        <name>Zn(2+)</name>
        <dbReference type="ChEBI" id="CHEBI:29105"/>
        <label>1</label>
    </ligand>
</feature>
<evidence type="ECO:0000256" key="4">
    <source>
        <dbReference type="PIRSR" id="PIRSR623088-1"/>
    </source>
</evidence>
<dbReference type="EC" id="3.1.4.-" evidence="7"/>
<dbReference type="GO" id="GO:0046872">
    <property type="term" value="F:metal ion binding"/>
    <property type="evidence" value="ECO:0007669"/>
    <property type="project" value="UniProtKB-KW"/>
</dbReference>
<name>A0A8C4DKE1_DICLA</name>
<comment type="similarity">
    <text evidence="7">Belongs to the cyclic nucleotide phosphodiesterase family.</text>
</comment>
<dbReference type="Ensembl" id="ENSDLAT00005005252.2">
    <property type="protein sequence ID" value="ENSDLAP00005005093.1"/>
    <property type="gene ID" value="ENSDLAG00005001029.2"/>
</dbReference>
<accession>A0A8C4DKE1</accession>
<comment type="cofactor">
    <cofactor evidence="7">
        <name>a divalent metal cation</name>
        <dbReference type="ChEBI" id="CHEBI:60240"/>
    </cofactor>
    <text evidence="7">Binds 2 divalent metal cations per subunit. Site 1 may preferentially bind zinc ions, while site 2 has a preference for magnesium and/or manganese ions.</text>
</comment>
<keyword evidence="2 6" id="KW-0479">Metal-binding</keyword>
<dbReference type="CDD" id="cd00077">
    <property type="entry name" value="HDc"/>
    <property type="match status" value="1"/>
</dbReference>
<feature type="active site" description="Proton donor" evidence="4">
    <location>
        <position position="544"/>
    </location>
</feature>
<sequence>AGDNMANKDTVEQFLDNNPQFAKEYYDKKVKAEVITAAFNNQVKVKEPTSYKDVSALQEAEFIFELVKEMQGTEPMEKALHKILQRIALLIQADRCSYFGCRARNGVPELSTILFDVTHNSPFNINLVNPNVEIVFPTDMGIVGWTAHSKKAQNIPDVKKDKHFSDFVDKQCKYTTKCMITAPIMNEKEPIGVIMALNKQGANEFSKSDQELFNKYVNFASVVVLLAHTASMWDIESRRSQVLLWSASKVFEELTDIERQFHKALYTVRTYIKCERYSVGLLDMTKEKEFFDEWAIKLGEQEPYKGPKTPDGREINFYKIIDYLLEDKEEIKVIPGPPADHWALVSGLPAYVAENGFICNMMNAAADEYFAFQKEAVDETGWTIKNVLSLPIVNKKEEIVGVATFFNRKDGKPFDENDEQITEALTQFLGWSTLNSDTYDKLNRTEWRKDIAQGMLMYQSTKEMYKLLVSTETCIRQSNIPEAKTVELHEFHFSDFPLSEFELIKCGIRCFFELGVVEKFKVPAEILTRWMYTVRKGYRDITYHNWRHGFNVGQTMFTLLLTGKLKKYYSDLEAFAMVAAGFCHDIDHRGTNNLYQTKSLSPLAKLHSSSVMERHHLEYSKTLMEDENLNIFQNLQKRQFETVQHLFEVCIIATDLALYFKKRTMFQKIVESIEGIPEEKEKVNYVSNNATRKEIIMAMMMTACDLSAITKPWEVQSKVALMVAAEFWEQGDLERTVLDQQPIPMMDRNHADELPKMQCGFIDFVCSFVYKEFSRLHTEITPMFNGLNINRGEWRALADVHEAKMKAIEDEKKKLQGGDAQGERRCLKSHSLLLILIFALSPGSHSNMWHAGRRKVSYGNTAAWRVKCYIV</sequence>
<dbReference type="Pfam" id="PF00233">
    <property type="entry name" value="PDEase_I"/>
    <property type="match status" value="1"/>
</dbReference>
<dbReference type="InterPro" id="IPR003018">
    <property type="entry name" value="GAF"/>
</dbReference>
<dbReference type="Proteomes" id="UP000694389">
    <property type="component" value="Unassembled WGS sequence"/>
</dbReference>
<keyword evidence="3 7" id="KW-0378">Hydrolase</keyword>
<dbReference type="SMART" id="SM00471">
    <property type="entry name" value="HDc"/>
    <property type="match status" value="1"/>
</dbReference>
<feature type="binding site" evidence="5">
    <location>
        <position position="758"/>
    </location>
    <ligand>
        <name>AMP</name>
        <dbReference type="ChEBI" id="CHEBI:456215"/>
    </ligand>
</feature>
<evidence type="ECO:0000256" key="5">
    <source>
        <dbReference type="PIRSR" id="PIRSR623088-2"/>
    </source>
</evidence>
<feature type="binding site" evidence="6">
    <location>
        <position position="548"/>
    </location>
    <ligand>
        <name>Zn(2+)</name>
        <dbReference type="ChEBI" id="CHEBI:29105"/>
        <label>1</label>
    </ligand>
</feature>
<dbReference type="Gene3D" id="3.30.450.40">
    <property type="match status" value="2"/>
</dbReference>
<dbReference type="AlphaFoldDB" id="A0A8C4DKE1"/>
<reference evidence="9" key="1">
    <citation type="submission" date="2025-08" db="UniProtKB">
        <authorList>
            <consortium name="Ensembl"/>
        </authorList>
    </citation>
    <scope>IDENTIFICATION</scope>
</reference>
<dbReference type="FunFam" id="3.30.450.40:FF:000001">
    <property type="entry name" value="Phosphodiesterase"/>
    <property type="match status" value="1"/>
</dbReference>
<evidence type="ECO:0000313" key="9">
    <source>
        <dbReference type="Ensembl" id="ENSDLAP00005005093.1"/>
    </source>
</evidence>
<dbReference type="GO" id="GO:0004114">
    <property type="term" value="F:3',5'-cyclic-nucleotide phosphodiesterase activity"/>
    <property type="evidence" value="ECO:0007669"/>
    <property type="project" value="InterPro"/>
</dbReference>
<protein>
    <recommendedName>
        <fullName evidence="7">Phosphodiesterase</fullName>
        <ecNumber evidence="7">3.1.4.-</ecNumber>
    </recommendedName>
</protein>
<feature type="binding site" evidence="6">
    <location>
        <position position="585"/>
    </location>
    <ligand>
        <name>Zn(2+)</name>
        <dbReference type="ChEBI" id="CHEBI:29105"/>
        <label>2</label>
    </ligand>
</feature>
<dbReference type="PANTHER" id="PTHR11347">
    <property type="entry name" value="CYCLIC NUCLEOTIDE PHOSPHODIESTERASE"/>
    <property type="match status" value="1"/>
</dbReference>
<evidence type="ECO:0000256" key="3">
    <source>
        <dbReference type="ARBA" id="ARBA00022801"/>
    </source>
</evidence>
<feature type="binding site" evidence="5">
    <location>
        <begin position="544"/>
        <end position="548"/>
    </location>
    <ligand>
        <name>AMP</name>
        <dbReference type="ChEBI" id="CHEBI:456215"/>
    </ligand>
</feature>
<reference evidence="9" key="2">
    <citation type="submission" date="2025-09" db="UniProtKB">
        <authorList>
            <consortium name="Ensembl"/>
        </authorList>
    </citation>
    <scope>IDENTIFICATION</scope>
</reference>
<feature type="binding site" evidence="5">
    <location>
        <position position="585"/>
    </location>
    <ligand>
        <name>AMP</name>
        <dbReference type="ChEBI" id="CHEBI:456215"/>
    </ligand>
</feature>
<dbReference type="InterPro" id="IPR036971">
    <property type="entry name" value="PDEase_catalytic_dom_sf"/>
</dbReference>
<feature type="binding site" evidence="6">
    <location>
        <position position="584"/>
    </location>
    <ligand>
        <name>Zn(2+)</name>
        <dbReference type="ChEBI" id="CHEBI:29105"/>
        <label>1</label>
    </ligand>
</feature>
<keyword evidence="1" id="KW-0140">cGMP</keyword>